<evidence type="ECO:0000256" key="1">
    <source>
        <dbReference type="ARBA" id="ARBA00004123"/>
    </source>
</evidence>
<keyword evidence="8" id="KW-0539">Nucleus</keyword>
<dbReference type="PANTHER" id="PTHR36167">
    <property type="entry name" value="C2H2 FINGER DOMAIN TRANSCRIPTION FACTOR (EUROFUNG)-RELATED"/>
    <property type="match status" value="1"/>
</dbReference>
<feature type="compositionally biased region" description="Polar residues" evidence="9">
    <location>
        <begin position="383"/>
        <end position="404"/>
    </location>
</feature>
<dbReference type="EMBL" id="SWKV01000070">
    <property type="protein sequence ID" value="KAF3034229.1"/>
    <property type="molecule type" value="Genomic_DNA"/>
</dbReference>
<comment type="subcellular location">
    <subcellularLocation>
        <location evidence="1">Nucleus</location>
    </subcellularLocation>
</comment>
<dbReference type="GO" id="GO:0006355">
    <property type="term" value="P:regulation of DNA-templated transcription"/>
    <property type="evidence" value="ECO:0007669"/>
    <property type="project" value="InterPro"/>
</dbReference>
<keyword evidence="5" id="KW-0862">Zinc</keyword>
<evidence type="ECO:0000313" key="11">
    <source>
        <dbReference type="EMBL" id="KAF3034229.1"/>
    </source>
</evidence>
<dbReference type="Pfam" id="PF05001">
    <property type="entry name" value="RNA_pol_Rpb1_R"/>
    <property type="match status" value="3"/>
</dbReference>
<dbReference type="OrthoDB" id="5431013at2759"/>
<evidence type="ECO:0000256" key="6">
    <source>
        <dbReference type="ARBA" id="ARBA00023125"/>
    </source>
</evidence>
<evidence type="ECO:0000256" key="5">
    <source>
        <dbReference type="ARBA" id="ARBA00022833"/>
    </source>
</evidence>
<dbReference type="GO" id="GO:0003677">
    <property type="term" value="F:DNA binding"/>
    <property type="evidence" value="ECO:0007669"/>
    <property type="project" value="UniProtKB-KW"/>
</dbReference>
<keyword evidence="12" id="KW-1185">Reference proteome</keyword>
<feature type="chain" id="PRO_5040507835" evidence="10">
    <location>
        <begin position="17"/>
        <end position="703"/>
    </location>
</feature>
<accession>A0A9P4WJU7</accession>
<proteinExistence type="predicted"/>
<feature type="region of interest" description="Disordered" evidence="9">
    <location>
        <begin position="292"/>
        <end position="311"/>
    </location>
</feature>
<dbReference type="PROSITE" id="PS00115">
    <property type="entry name" value="RNA_POL_II_REPEAT"/>
    <property type="match status" value="1"/>
</dbReference>
<feature type="region of interest" description="Disordered" evidence="9">
    <location>
        <begin position="322"/>
        <end position="464"/>
    </location>
</feature>
<dbReference type="GO" id="GO:0006366">
    <property type="term" value="P:transcription by RNA polymerase II"/>
    <property type="evidence" value="ECO:0007669"/>
    <property type="project" value="InterPro"/>
</dbReference>
<sequence length="703" mass="75323">MAELLGLVASVIQVAGAGIQLSKTLYDYVDGVTTADRRIKDIATEIKMTSIVIEELGDVFKHEETASLVSNKAVKTANDTITECSALFAQIDATLRKSRKNTVGRLFLPFRDTKLELLRSHVDKLKSTLQLLMQVLTHAYQVASRKLDRAAEDRQREEIRKLLEKKDESARKHEELLRRDSASKSSTLVDDDGEAAVATKDQDSVMAAKAIGSTITTQSLAECVDKVRELLQNIESLQQALASARPGDDHSCHHQGLVASYFLTRAHLDQVLLGNSRDGAVSQPKKLNAVGFKSGSGGTSPPSHDFAAASPGYAPGSPVFSPTSPAFSPTSPAFSPTSPAFSPTSPAFSPTSPRYAPTSPCYSPTSPTPPTHDAESKDEVLPNAQTSDSNFSAPKGGMNSTNARFKNLVGSKQRGSSHAPSSAPAYSTSGDSKIPTSLPPQASDSSSSSLPMKPQKYLGRPPSYTFAPQQGDLPMGSPPIFASGSAAEIPYVSRSPTMSYDMTRPTPTACLTCRKRRVPCGQERPKIVYQDAFIDLATSTGSEELPVLTEEPSHGAATDAFKSTENAVELDSLEIPRPTTMVKDLAMPMLSRPTPPPRMSLNDAGTLSLATYVPNGESFGPGTFVPILHGLRPVNVVQNSLPSPSVSKTQSSIYNHQHAAVESGSLKRTDAKVEAQRAVVQVSEQTEANEVDALLKEWTVIFD</sequence>
<evidence type="ECO:0000256" key="9">
    <source>
        <dbReference type="SAM" id="MobiDB-lite"/>
    </source>
</evidence>
<reference evidence="11" key="1">
    <citation type="submission" date="2019-04" db="EMBL/GenBank/DDBJ databases">
        <title>Sequencing of skin fungus with MAO and IRED activity.</title>
        <authorList>
            <person name="Marsaioli A.J."/>
            <person name="Bonatto J.M.C."/>
            <person name="Reis Junior O."/>
        </authorList>
    </citation>
    <scope>NUCLEOTIDE SEQUENCE</scope>
    <source>
        <strain evidence="11">28M1</strain>
    </source>
</reference>
<dbReference type="InterPro" id="IPR039327">
    <property type="entry name" value="CON7-like"/>
</dbReference>
<dbReference type="InterPro" id="IPR000684">
    <property type="entry name" value="RNA_pol_II_repeat_euk"/>
</dbReference>
<dbReference type="Proteomes" id="UP000758155">
    <property type="component" value="Unassembled WGS sequence"/>
</dbReference>
<evidence type="ECO:0000256" key="8">
    <source>
        <dbReference type="ARBA" id="ARBA00023242"/>
    </source>
</evidence>
<dbReference type="GO" id="GO:0005634">
    <property type="term" value="C:nucleus"/>
    <property type="evidence" value="ECO:0007669"/>
    <property type="project" value="UniProtKB-SubCell"/>
</dbReference>
<evidence type="ECO:0000313" key="12">
    <source>
        <dbReference type="Proteomes" id="UP000758155"/>
    </source>
</evidence>
<gene>
    <name evidence="11" type="primary">POLR2A</name>
    <name evidence="11" type="ORF">E8E12_003737</name>
</gene>
<evidence type="ECO:0000256" key="2">
    <source>
        <dbReference type="ARBA" id="ARBA00022553"/>
    </source>
</evidence>
<dbReference type="GO" id="GO:0000428">
    <property type="term" value="C:DNA-directed RNA polymerase complex"/>
    <property type="evidence" value="ECO:0007669"/>
    <property type="project" value="UniProtKB-KW"/>
</dbReference>
<keyword evidence="2" id="KW-0597">Phosphoprotein</keyword>
<dbReference type="AlphaFoldDB" id="A0A9P4WJU7"/>
<keyword evidence="6" id="KW-0238">DNA-binding</keyword>
<keyword evidence="10" id="KW-0732">Signal</keyword>
<keyword evidence="4" id="KW-0677">Repeat</keyword>
<feature type="compositionally biased region" description="Basic and acidic residues" evidence="9">
    <location>
        <begin position="170"/>
        <end position="182"/>
    </location>
</feature>
<feature type="compositionally biased region" description="Polar residues" evidence="9">
    <location>
        <begin position="430"/>
        <end position="442"/>
    </location>
</feature>
<name>A0A9P4WJU7_9PLEO</name>
<dbReference type="GO" id="GO:0046872">
    <property type="term" value="F:metal ion binding"/>
    <property type="evidence" value="ECO:0007669"/>
    <property type="project" value="UniProtKB-KW"/>
</dbReference>
<feature type="compositionally biased region" description="Low complexity" evidence="9">
    <location>
        <begin position="416"/>
        <end position="429"/>
    </location>
</feature>
<keyword evidence="3" id="KW-0479">Metal-binding</keyword>
<protein>
    <submittedName>
        <fullName evidence="11">DNA-directed RNA polymerase II subunit RPB1</fullName>
    </submittedName>
</protein>
<dbReference type="PANTHER" id="PTHR36167:SF4">
    <property type="entry name" value="FUNGAL N-TERMINAL DOMAIN-CONTAINING PROTEIN"/>
    <property type="match status" value="1"/>
</dbReference>
<evidence type="ECO:0000256" key="10">
    <source>
        <dbReference type="SAM" id="SignalP"/>
    </source>
</evidence>
<organism evidence="11 12">
    <name type="scientific">Didymella heteroderae</name>
    <dbReference type="NCBI Taxonomy" id="1769908"/>
    <lineage>
        <taxon>Eukaryota</taxon>
        <taxon>Fungi</taxon>
        <taxon>Dikarya</taxon>
        <taxon>Ascomycota</taxon>
        <taxon>Pezizomycotina</taxon>
        <taxon>Dothideomycetes</taxon>
        <taxon>Pleosporomycetidae</taxon>
        <taxon>Pleosporales</taxon>
        <taxon>Pleosporineae</taxon>
        <taxon>Didymellaceae</taxon>
        <taxon>Didymella</taxon>
    </lineage>
</organism>
<feature type="signal peptide" evidence="10">
    <location>
        <begin position="1"/>
        <end position="16"/>
    </location>
</feature>
<feature type="region of interest" description="Disordered" evidence="9">
    <location>
        <begin position="170"/>
        <end position="194"/>
    </location>
</feature>
<keyword evidence="11" id="KW-0240">DNA-directed RNA polymerase</keyword>
<keyword evidence="7" id="KW-0804">Transcription</keyword>
<evidence type="ECO:0000256" key="4">
    <source>
        <dbReference type="ARBA" id="ARBA00022737"/>
    </source>
</evidence>
<evidence type="ECO:0000256" key="3">
    <source>
        <dbReference type="ARBA" id="ARBA00022723"/>
    </source>
</evidence>
<comment type="caution">
    <text evidence="11">The sequence shown here is derived from an EMBL/GenBank/DDBJ whole genome shotgun (WGS) entry which is preliminary data.</text>
</comment>
<evidence type="ECO:0000256" key="7">
    <source>
        <dbReference type="ARBA" id="ARBA00023163"/>
    </source>
</evidence>
<feature type="compositionally biased region" description="Low complexity" evidence="9">
    <location>
        <begin position="322"/>
        <end position="365"/>
    </location>
</feature>